<feature type="domain" description="Acyl-CoA dehydrogenase/oxidase C-terminal" evidence="7">
    <location>
        <begin position="282"/>
        <end position="448"/>
    </location>
</feature>
<dbReference type="Gene3D" id="1.20.140.10">
    <property type="entry name" value="Butyryl-CoA Dehydrogenase, subunit A, domain 3"/>
    <property type="match status" value="1"/>
</dbReference>
<dbReference type="EMBL" id="JACYXI010000011">
    <property type="protein sequence ID" value="MBD8893119.1"/>
    <property type="molecule type" value="Genomic_DNA"/>
</dbReference>
<dbReference type="InterPro" id="IPR013786">
    <property type="entry name" value="AcylCoA_DH/ox_N"/>
</dbReference>
<keyword evidence="5 6" id="KW-0560">Oxidoreductase</keyword>
<sequence length="593" mass="62616">MYRAPIEEIAFTLKQVCGLGDIQASERHADLGDDLVEAILNEAGRFAAEEIAPMNVVGDREGATFSDGKVKAAPGWRDLYHNWIEGGWNGLTATPDYGGQGLPMMLSAAALEMWNSGSMAFALGPTLTIGAVEALEKHASDALKETYLAKLISGEWMGTMNLTEPQAGSDLNALTAKAERAEDGSYRISGQKIFITYGEHDLTDNIIHLVLARLPDAPAGTRGISLFLVPKFLVNEDGSLGAHNDVRCAGVEHKLGIHASPTCTMVFGDEGGATGYLIGEENRGLACMFTMMNNARLAVGIQGLGIAERAYQEALAYALERKQGRAPGDSGPAMSPIARHPDIKRNLLAMKTRAQAARVLCYACAHAIDMSHIAETGEDRKFWSERAGLLTPLAKALPTDFGVEAASIGVQIHGGMGFIEETGAAQYLRDARIAPIYEGTNGIQAIDLVTRKLPLSGGEHIKAFLSELAGIVEGVAASNLPSLGDIASHLSEALGDLEEATAWIMTAQAEGRMAEALSGATPYLRLAGLTFAGILLAKGAAAADDGNKAARDQRILLARTYTMTLLKEVAGLKADVTGSSGAILAFDPEALAS</sequence>
<dbReference type="InterPro" id="IPR009075">
    <property type="entry name" value="AcylCo_DH/oxidase_C"/>
</dbReference>
<evidence type="ECO:0000256" key="4">
    <source>
        <dbReference type="ARBA" id="ARBA00022827"/>
    </source>
</evidence>
<dbReference type="InterPro" id="IPR036250">
    <property type="entry name" value="AcylCo_DH-like_C"/>
</dbReference>
<dbReference type="Pfam" id="PF12806">
    <property type="entry name" value="Acyl-CoA_dh_C"/>
    <property type="match status" value="1"/>
</dbReference>
<dbReference type="InterPro" id="IPR046373">
    <property type="entry name" value="Acyl-CoA_Oxase/DH_mid-dom_sf"/>
</dbReference>
<evidence type="ECO:0000259" key="7">
    <source>
        <dbReference type="Pfam" id="PF00441"/>
    </source>
</evidence>
<dbReference type="InterPro" id="IPR009100">
    <property type="entry name" value="AcylCoA_DH/oxidase_NM_dom_sf"/>
</dbReference>
<reference evidence="12" key="1">
    <citation type="submission" date="2020-09" db="EMBL/GenBank/DDBJ databases">
        <title>The genome sequence of strain Labrenzia suaedae 4C16A.</title>
        <authorList>
            <person name="Liu Y."/>
        </authorList>
    </citation>
    <scope>NUCLEOTIDE SEQUENCE [LARGE SCALE GENOMIC DNA]</scope>
    <source>
        <strain evidence="12">4C16A</strain>
    </source>
</reference>
<organism evidence="11 12">
    <name type="scientific">Roseibium litorale</name>
    <dbReference type="NCBI Taxonomy" id="2803841"/>
    <lineage>
        <taxon>Bacteria</taxon>
        <taxon>Pseudomonadati</taxon>
        <taxon>Pseudomonadota</taxon>
        <taxon>Alphaproteobacteria</taxon>
        <taxon>Hyphomicrobiales</taxon>
        <taxon>Stappiaceae</taxon>
        <taxon>Roseibium</taxon>
    </lineage>
</organism>
<evidence type="ECO:0000313" key="11">
    <source>
        <dbReference type="EMBL" id="MBD8893119.1"/>
    </source>
</evidence>
<name>A0ABR9CQM3_9HYPH</name>
<keyword evidence="3 6" id="KW-0285">Flavoprotein</keyword>
<dbReference type="Pfam" id="PF00441">
    <property type="entry name" value="Acyl-CoA_dh_1"/>
    <property type="match status" value="1"/>
</dbReference>
<evidence type="ECO:0000259" key="10">
    <source>
        <dbReference type="Pfam" id="PF12806"/>
    </source>
</evidence>
<dbReference type="Proteomes" id="UP000632063">
    <property type="component" value="Unassembled WGS sequence"/>
</dbReference>
<dbReference type="Gene3D" id="2.40.110.10">
    <property type="entry name" value="Butyryl-CoA Dehydrogenase, subunit A, domain 2"/>
    <property type="match status" value="1"/>
</dbReference>
<evidence type="ECO:0000256" key="3">
    <source>
        <dbReference type="ARBA" id="ARBA00022630"/>
    </source>
</evidence>
<dbReference type="RefSeq" id="WP_192149245.1">
    <property type="nucleotide sequence ID" value="NZ_JACYXI010000011.1"/>
</dbReference>
<reference evidence="11 12" key="2">
    <citation type="journal article" date="2021" name="Int. J. Syst. Evol. Microbiol.">
        <title>Roseibium litorale sp. nov., isolated from a tidal flat sediment and proposal for the reclassification of Labrenzia polysiphoniae as Roseibium polysiphoniae comb. nov.</title>
        <authorList>
            <person name="Liu Y."/>
            <person name="Pei T."/>
            <person name="Du J."/>
            <person name="Chao M."/>
            <person name="Deng M.R."/>
            <person name="Zhu H."/>
        </authorList>
    </citation>
    <scope>NUCLEOTIDE SEQUENCE [LARGE SCALE GENOMIC DNA]</scope>
    <source>
        <strain evidence="11 12">4C16A</strain>
    </source>
</reference>
<evidence type="ECO:0000259" key="9">
    <source>
        <dbReference type="Pfam" id="PF02771"/>
    </source>
</evidence>
<dbReference type="PANTHER" id="PTHR42803:SF1">
    <property type="entry name" value="BROAD-SPECIFICITY LINEAR ACYL-COA DEHYDROGENASE FADE5"/>
    <property type="match status" value="1"/>
</dbReference>
<gene>
    <name evidence="11" type="ORF">IG616_16370</name>
</gene>
<dbReference type="PANTHER" id="PTHR42803">
    <property type="entry name" value="ACYL-COA DEHYDROGENASE"/>
    <property type="match status" value="1"/>
</dbReference>
<dbReference type="InterPro" id="IPR052166">
    <property type="entry name" value="Diverse_Acyl-CoA_DH"/>
</dbReference>
<comment type="similarity">
    <text evidence="2 6">Belongs to the acyl-CoA dehydrogenase family.</text>
</comment>
<feature type="domain" description="Acyl-CoA dehydrogenase/oxidase N-terminal" evidence="9">
    <location>
        <begin position="37"/>
        <end position="155"/>
    </location>
</feature>
<evidence type="ECO:0000259" key="8">
    <source>
        <dbReference type="Pfam" id="PF02770"/>
    </source>
</evidence>
<keyword evidence="4 6" id="KW-0274">FAD</keyword>
<dbReference type="Gene3D" id="1.10.540.10">
    <property type="entry name" value="Acyl-CoA dehydrogenase/oxidase, N-terminal domain"/>
    <property type="match status" value="1"/>
</dbReference>
<feature type="domain" description="Acyl-CoA oxidase/dehydrogenase middle" evidence="8">
    <location>
        <begin position="160"/>
        <end position="268"/>
    </location>
</feature>
<proteinExistence type="inferred from homology"/>
<evidence type="ECO:0000313" key="12">
    <source>
        <dbReference type="Proteomes" id="UP000632063"/>
    </source>
</evidence>
<evidence type="ECO:0000256" key="1">
    <source>
        <dbReference type="ARBA" id="ARBA00001974"/>
    </source>
</evidence>
<dbReference type="InterPro" id="IPR006091">
    <property type="entry name" value="Acyl-CoA_Oxase/DH_mid-dom"/>
</dbReference>
<evidence type="ECO:0000256" key="5">
    <source>
        <dbReference type="ARBA" id="ARBA00023002"/>
    </source>
</evidence>
<dbReference type="InterPro" id="IPR025878">
    <property type="entry name" value="Acyl-CoA_dh-like_C_dom"/>
</dbReference>
<protein>
    <submittedName>
        <fullName evidence="11">Acyl-CoA dehydrogenase family protein</fullName>
    </submittedName>
</protein>
<evidence type="ECO:0000256" key="6">
    <source>
        <dbReference type="RuleBase" id="RU362125"/>
    </source>
</evidence>
<comment type="cofactor">
    <cofactor evidence="1 6">
        <name>FAD</name>
        <dbReference type="ChEBI" id="CHEBI:57692"/>
    </cofactor>
</comment>
<dbReference type="SUPFAM" id="SSF56645">
    <property type="entry name" value="Acyl-CoA dehydrogenase NM domain-like"/>
    <property type="match status" value="1"/>
</dbReference>
<comment type="caution">
    <text evidence="11">The sequence shown here is derived from an EMBL/GenBank/DDBJ whole genome shotgun (WGS) entry which is preliminary data.</text>
</comment>
<dbReference type="SUPFAM" id="SSF47203">
    <property type="entry name" value="Acyl-CoA dehydrogenase C-terminal domain-like"/>
    <property type="match status" value="1"/>
</dbReference>
<evidence type="ECO:0000256" key="2">
    <source>
        <dbReference type="ARBA" id="ARBA00009347"/>
    </source>
</evidence>
<accession>A0ABR9CQM3</accession>
<dbReference type="Pfam" id="PF02771">
    <property type="entry name" value="Acyl-CoA_dh_N"/>
    <property type="match status" value="1"/>
</dbReference>
<dbReference type="InterPro" id="IPR037069">
    <property type="entry name" value="AcylCoA_DH/ox_N_sf"/>
</dbReference>
<dbReference type="Pfam" id="PF02770">
    <property type="entry name" value="Acyl-CoA_dh_M"/>
    <property type="match status" value="1"/>
</dbReference>
<keyword evidence="12" id="KW-1185">Reference proteome</keyword>
<feature type="domain" description="Acetyl-CoA dehydrogenase-like C-terminal" evidence="10">
    <location>
        <begin position="470"/>
        <end position="586"/>
    </location>
</feature>